<feature type="transmembrane region" description="Helical" evidence="1">
    <location>
        <begin position="68"/>
        <end position="87"/>
    </location>
</feature>
<feature type="transmembrane region" description="Helical" evidence="1">
    <location>
        <begin position="108"/>
        <end position="131"/>
    </location>
</feature>
<name>D2W132_NAEGR</name>
<accession>D2W132</accession>
<dbReference type="EMBL" id="GG738920">
    <property type="protein sequence ID" value="EFC37241.1"/>
    <property type="molecule type" value="Genomic_DNA"/>
</dbReference>
<keyword evidence="1" id="KW-0472">Membrane</keyword>
<dbReference type="KEGG" id="ngr:NAEGRDRAFT_75071"/>
<protein>
    <submittedName>
        <fullName evidence="2">Predicted protein</fullName>
    </submittedName>
</protein>
<dbReference type="GeneID" id="8853674"/>
<keyword evidence="1" id="KW-0812">Transmembrane</keyword>
<organism evidence="3">
    <name type="scientific">Naegleria gruberi</name>
    <name type="common">Amoeba</name>
    <dbReference type="NCBI Taxonomy" id="5762"/>
    <lineage>
        <taxon>Eukaryota</taxon>
        <taxon>Discoba</taxon>
        <taxon>Heterolobosea</taxon>
        <taxon>Tetramitia</taxon>
        <taxon>Eutetramitia</taxon>
        <taxon>Vahlkampfiidae</taxon>
        <taxon>Naegleria</taxon>
    </lineage>
</organism>
<keyword evidence="3" id="KW-1185">Reference proteome</keyword>
<evidence type="ECO:0000256" key="1">
    <source>
        <dbReference type="SAM" id="Phobius"/>
    </source>
</evidence>
<dbReference type="VEuPathDB" id="AmoebaDB:NAEGRDRAFT_75071"/>
<dbReference type="InParanoid" id="D2W132"/>
<proteinExistence type="predicted"/>
<reference evidence="2 3" key="1">
    <citation type="journal article" date="2010" name="Cell">
        <title>The genome of Naegleria gruberi illuminates early eukaryotic versatility.</title>
        <authorList>
            <person name="Fritz-Laylin L.K."/>
            <person name="Prochnik S.E."/>
            <person name="Ginger M.L."/>
            <person name="Dacks J.B."/>
            <person name="Carpenter M.L."/>
            <person name="Field M.C."/>
            <person name="Kuo A."/>
            <person name="Paredez A."/>
            <person name="Chapman J."/>
            <person name="Pham J."/>
            <person name="Shu S."/>
            <person name="Neupane R."/>
            <person name="Cipriano M."/>
            <person name="Mancuso J."/>
            <person name="Tu H."/>
            <person name="Salamov A."/>
            <person name="Lindquist E."/>
            <person name="Shapiro H."/>
            <person name="Lucas S."/>
            <person name="Grigoriev I.V."/>
            <person name="Cande W.Z."/>
            <person name="Fulton C."/>
            <person name="Rokhsar D.S."/>
            <person name="Dawson S.C."/>
        </authorList>
    </citation>
    <scope>NUCLEOTIDE SEQUENCE [LARGE SCALE GENOMIC DNA]</scope>
    <source>
        <strain evidence="2 3">NEG-M</strain>
    </source>
</reference>
<dbReference type="AlphaFoldDB" id="D2W132"/>
<feature type="transmembrane region" description="Helical" evidence="1">
    <location>
        <begin position="143"/>
        <end position="162"/>
    </location>
</feature>
<evidence type="ECO:0000313" key="2">
    <source>
        <dbReference type="EMBL" id="EFC37241.1"/>
    </source>
</evidence>
<sequence length="168" mass="19459">MTANHSILALFMKVFITYMWFEPIFCEIVLGLLLFFFPTNEFVINSFVHTPLFNAMKESLPIHDSLAFLMRFISMLLTIFGGLHLLLMVACNYHQRDVESQNKWSKNVLFNAMVAILLVGDCFHVLCVLTLDGSLKSQIVYQLPLTIYCIIVRGMFIIMNQFKMLNDF</sequence>
<dbReference type="Proteomes" id="UP000006671">
    <property type="component" value="Unassembled WGS sequence"/>
</dbReference>
<dbReference type="RefSeq" id="XP_002669985.1">
    <property type="nucleotide sequence ID" value="XM_002669939.1"/>
</dbReference>
<gene>
    <name evidence="2" type="ORF">NAEGRDRAFT_75071</name>
</gene>
<evidence type="ECO:0000313" key="3">
    <source>
        <dbReference type="Proteomes" id="UP000006671"/>
    </source>
</evidence>
<dbReference type="OMA" id="FEPIFCE"/>
<keyword evidence="1" id="KW-1133">Transmembrane helix</keyword>